<accession>A0AAX6MYC1</accession>
<evidence type="ECO:0000313" key="2">
    <source>
        <dbReference type="EMBL" id="KAK6957191.1"/>
    </source>
</evidence>
<dbReference type="InterPro" id="IPR002347">
    <property type="entry name" value="SDR_fam"/>
</dbReference>
<reference evidence="2 3" key="1">
    <citation type="journal article" date="2024" name="Front Chem Biol">
        <title>Unveiling the potential of Daldinia eschscholtzii MFLUCC 19-0629 through bioactivity and bioinformatics studies for enhanced sustainable agriculture production.</title>
        <authorList>
            <person name="Brooks S."/>
            <person name="Weaver J.A."/>
            <person name="Klomchit A."/>
            <person name="Alharthi S.A."/>
            <person name="Onlamun T."/>
            <person name="Nurani R."/>
            <person name="Vong T.K."/>
            <person name="Alberti F."/>
            <person name="Greco C."/>
        </authorList>
    </citation>
    <scope>NUCLEOTIDE SEQUENCE [LARGE SCALE GENOMIC DNA]</scope>
    <source>
        <strain evidence="2">MFLUCC 19-0629</strain>
    </source>
</reference>
<keyword evidence="3" id="KW-1185">Reference proteome</keyword>
<dbReference type="SUPFAM" id="SSF51735">
    <property type="entry name" value="NAD(P)-binding Rossmann-fold domains"/>
    <property type="match status" value="1"/>
</dbReference>
<evidence type="ECO:0000256" key="1">
    <source>
        <dbReference type="ARBA" id="ARBA00023002"/>
    </source>
</evidence>
<proteinExistence type="predicted"/>
<dbReference type="GO" id="GO:0016491">
    <property type="term" value="F:oxidoreductase activity"/>
    <property type="evidence" value="ECO:0007669"/>
    <property type="project" value="UniProtKB-KW"/>
</dbReference>
<dbReference type="Gene3D" id="3.40.50.720">
    <property type="entry name" value="NAD(P)-binding Rossmann-like Domain"/>
    <property type="match status" value="1"/>
</dbReference>
<keyword evidence="1" id="KW-0560">Oxidoreductase</keyword>
<organism evidence="2 3">
    <name type="scientific">Daldinia eschscholtzii</name>
    <dbReference type="NCBI Taxonomy" id="292717"/>
    <lineage>
        <taxon>Eukaryota</taxon>
        <taxon>Fungi</taxon>
        <taxon>Dikarya</taxon>
        <taxon>Ascomycota</taxon>
        <taxon>Pezizomycotina</taxon>
        <taxon>Sordariomycetes</taxon>
        <taxon>Xylariomycetidae</taxon>
        <taxon>Xylariales</taxon>
        <taxon>Hypoxylaceae</taxon>
        <taxon>Daldinia</taxon>
    </lineage>
</organism>
<dbReference type="PRINTS" id="PR00081">
    <property type="entry name" value="GDHRDH"/>
</dbReference>
<gene>
    <name evidence="2" type="ORF">Daesc_002477</name>
</gene>
<dbReference type="Proteomes" id="UP001369815">
    <property type="component" value="Unassembled WGS sequence"/>
</dbReference>
<dbReference type="PANTHER" id="PTHR43157">
    <property type="entry name" value="PHOSPHATIDYLINOSITOL-GLYCAN BIOSYNTHESIS CLASS F PROTEIN-RELATED"/>
    <property type="match status" value="1"/>
</dbReference>
<sequence length="314" mass="34533">MSQQLESEASFESHFIGFLYRQWLLYRKPIPKGVTLSGQTAIVTGSNSGLGFEAARQLLQLGLAHLVMGVRSQARGDAAAEKLKKEFPESTISVWLVDMESYDSITAFAKKCEILPRIDIAILNAGLRCDHFTTVKATGHEKTFQVNYLSTILLAILLLPVLKSKKLSSNSSSPPRLSIVTSDTSYWADPLKPGPVLPQFDIPEEFKPMRSYPRSKLLQLYFVSKLGEEINADDVIVNASNPGFCKGTQFGDGAVKTFISSLTFWIFQNLIGRTVESGASAVVDSVVMKGKESHGSYVSDWGIRPYVQAPTTSQ</sequence>
<dbReference type="AlphaFoldDB" id="A0AAX6MYC1"/>
<dbReference type="Pfam" id="PF00106">
    <property type="entry name" value="adh_short"/>
    <property type="match status" value="1"/>
</dbReference>
<protein>
    <submittedName>
        <fullName evidence="2">Uncharacterized protein</fullName>
    </submittedName>
</protein>
<dbReference type="EMBL" id="JBANMG010000002">
    <property type="protein sequence ID" value="KAK6957191.1"/>
    <property type="molecule type" value="Genomic_DNA"/>
</dbReference>
<dbReference type="PANTHER" id="PTHR43157:SF35">
    <property type="entry name" value="DEHYDROGENASE_REDUCTASE FAMILY PROTEIN, PUTATIVE-RELATED"/>
    <property type="match status" value="1"/>
</dbReference>
<evidence type="ECO:0000313" key="3">
    <source>
        <dbReference type="Proteomes" id="UP001369815"/>
    </source>
</evidence>
<name>A0AAX6MYC1_9PEZI</name>
<comment type="caution">
    <text evidence="2">The sequence shown here is derived from an EMBL/GenBank/DDBJ whole genome shotgun (WGS) entry which is preliminary data.</text>
</comment>
<dbReference type="InterPro" id="IPR036291">
    <property type="entry name" value="NAD(P)-bd_dom_sf"/>
</dbReference>